<keyword evidence="2" id="KW-1185">Reference proteome</keyword>
<evidence type="ECO:0008006" key="3">
    <source>
        <dbReference type="Google" id="ProtNLM"/>
    </source>
</evidence>
<sequence length="371" mass="39199">MRMSTVGRRWSALLALGATVSVLNGCAWLQVASIERNKHPASDQSSAGMTVVLTSSSELGKGVLTEEQTQLRNYAIKHCTPPSTEIATVSRNERQAFVLTVAALAFIEMGVSVVASEASNAMQAYADKEKAKFAPSPQTASIPIDYLWAPRGAPAFDCVIAGTRRADYQAKAANGTPGGDPEQWDLVFVAVLNQSPADVKPVAYRFTPTYFSLARSTALTTLNSNTGATGSSSPPTGQITTTLKIGIATPTNNGKGAVDAKIVLPKVDLPTCTASACAGAKTLDLSTRDGARKLLASQTPWFQLPEPTDTDENKRQLCRNDAKCIPAYVTVSLAQAGNGSPDFDRAKSELESGTKELVSALDKILESKSAK</sequence>
<evidence type="ECO:0000313" key="2">
    <source>
        <dbReference type="Proteomes" id="UP000680989"/>
    </source>
</evidence>
<organism evidence="1 2">
    <name type="scientific">Ralstonia nicotianae</name>
    <dbReference type="NCBI Taxonomy" id="3037696"/>
    <lineage>
        <taxon>Bacteria</taxon>
        <taxon>Pseudomonadati</taxon>
        <taxon>Pseudomonadota</taxon>
        <taxon>Betaproteobacteria</taxon>
        <taxon>Burkholderiales</taxon>
        <taxon>Burkholderiaceae</taxon>
        <taxon>Ralstonia</taxon>
        <taxon>Ralstonia solanacearum species complex</taxon>
    </lineage>
</organism>
<dbReference type="RefSeq" id="WP_211906729.1">
    <property type="nucleotide sequence ID" value="NZ_CP046674.1"/>
</dbReference>
<name>A0ABX7ZUF3_9RALS</name>
<reference evidence="2" key="1">
    <citation type="submission" date="2019-12" db="EMBL/GenBank/DDBJ databases">
        <title>Whole-genome sequence of tobacco pathogen Ralstonia pseudosolanacearum strain RS, originating from Yunnan province of China.</title>
        <authorList>
            <person name="Lu C.-H."/>
        </authorList>
    </citation>
    <scope>NUCLEOTIDE SEQUENCE [LARGE SCALE GENOMIC DNA]</scope>
    <source>
        <strain evidence="2">RS</strain>
    </source>
</reference>
<proteinExistence type="predicted"/>
<protein>
    <recommendedName>
        <fullName evidence="3">Lipoprotein</fullName>
    </recommendedName>
</protein>
<gene>
    <name evidence="1" type="ORF">GO999_08005</name>
</gene>
<dbReference type="Proteomes" id="UP000680989">
    <property type="component" value="Chromosome"/>
</dbReference>
<accession>A0ABX7ZUF3</accession>
<evidence type="ECO:0000313" key="1">
    <source>
        <dbReference type="EMBL" id="QUP58509.1"/>
    </source>
</evidence>
<dbReference type="EMBL" id="CP046674">
    <property type="protein sequence ID" value="QUP58509.1"/>
    <property type="molecule type" value="Genomic_DNA"/>
</dbReference>